<evidence type="ECO:0008006" key="3">
    <source>
        <dbReference type="Google" id="ProtNLM"/>
    </source>
</evidence>
<dbReference type="PANTHER" id="PTHR41775">
    <property type="entry name" value="SECRETED PROTEIN-RELATED"/>
    <property type="match status" value="1"/>
</dbReference>
<reference evidence="1" key="1">
    <citation type="submission" date="2022-10" db="EMBL/GenBank/DDBJ databases">
        <title>Culturing micro-colonial fungi from biological soil crusts in the Mojave desert and describing Neophaeococcomyces mojavensis, and introducing the new genera and species Taxawa tesnikishii.</title>
        <authorList>
            <person name="Kurbessoian T."/>
            <person name="Stajich J.E."/>
        </authorList>
    </citation>
    <scope>NUCLEOTIDE SEQUENCE</scope>
    <source>
        <strain evidence="1">TK_41</strain>
    </source>
</reference>
<dbReference type="NCBIfam" id="TIGR03296">
    <property type="entry name" value="M6dom_TIGR03296"/>
    <property type="match status" value="1"/>
</dbReference>
<dbReference type="GO" id="GO:0008233">
    <property type="term" value="F:peptidase activity"/>
    <property type="evidence" value="ECO:0007669"/>
    <property type="project" value="InterPro"/>
</dbReference>
<dbReference type="GO" id="GO:0006508">
    <property type="term" value="P:proteolysis"/>
    <property type="evidence" value="ECO:0007669"/>
    <property type="project" value="InterPro"/>
</dbReference>
<dbReference type="PANTHER" id="PTHR41775:SF1">
    <property type="entry name" value="PEPTIDASE M6-LIKE DOMAIN-CONTAINING PROTEIN"/>
    <property type="match status" value="1"/>
</dbReference>
<dbReference type="EMBL" id="JAPDRK010000011">
    <property type="protein sequence ID" value="KAJ9607896.1"/>
    <property type="molecule type" value="Genomic_DNA"/>
</dbReference>
<protein>
    <recommendedName>
        <fullName evidence="3">M6 family metalloprotease domain-containing protein</fullName>
    </recommendedName>
</protein>
<dbReference type="AlphaFoldDB" id="A0AA38X6V9"/>
<dbReference type="SUPFAM" id="SSF55486">
    <property type="entry name" value="Metalloproteases ('zincins'), catalytic domain"/>
    <property type="match status" value="1"/>
</dbReference>
<keyword evidence="2" id="KW-1185">Reference proteome</keyword>
<evidence type="ECO:0000313" key="2">
    <source>
        <dbReference type="Proteomes" id="UP001172673"/>
    </source>
</evidence>
<sequence length="432" mass="47472">MVRRQLLSSVTIGLLGLGAKVAFTLPWLGQQQHISADETARLPAPSYALNEMPLIKDSAIGFSEVQESCKLPFTSRQLNEGFGSDPTTFMVPSTGILQAYMVFVEFDDAPASEKVTDLFDLYMPAASEWYGNASFGRLNLRVTADLSRFHRMPRNASAYDYRRGMGYKFHRKYVQDALDAVGESVDFAGTDLLYIVPTREAAAISYSPTFMPPIEAHDGTLIKKTVTFGQDVDEFGFQVMNHETGHTMGLCDLYSYTPHTQAGVYVGGYDLMAQIGGISPDFLAWHKWRLGWLDDDQIMCLTPGAKKSVRGKGWRVVLTPIEEGKGLKALVVKRNATLALVAENRSGRRLNSATCGTGVLIYTVSTITESGRGPIRVQDSSPDSGCAGQRLNDALFVPGHHNRSSFTSPEFGVNIEVLEEIKEGFVLNVSLL</sequence>
<evidence type="ECO:0000313" key="1">
    <source>
        <dbReference type="EMBL" id="KAJ9607896.1"/>
    </source>
</evidence>
<name>A0AA38X6V9_9EURO</name>
<dbReference type="Proteomes" id="UP001172673">
    <property type="component" value="Unassembled WGS sequence"/>
</dbReference>
<proteinExistence type="predicted"/>
<organism evidence="1 2">
    <name type="scientific">Cladophialophora chaetospira</name>
    <dbReference type="NCBI Taxonomy" id="386627"/>
    <lineage>
        <taxon>Eukaryota</taxon>
        <taxon>Fungi</taxon>
        <taxon>Dikarya</taxon>
        <taxon>Ascomycota</taxon>
        <taxon>Pezizomycotina</taxon>
        <taxon>Eurotiomycetes</taxon>
        <taxon>Chaetothyriomycetidae</taxon>
        <taxon>Chaetothyriales</taxon>
        <taxon>Herpotrichiellaceae</taxon>
        <taxon>Cladophialophora</taxon>
    </lineage>
</organism>
<dbReference type="InterPro" id="IPR008757">
    <property type="entry name" value="Peptidase_M6-like_domain"/>
</dbReference>
<accession>A0AA38X6V9</accession>
<gene>
    <name evidence="1" type="ORF">H2200_007975</name>
</gene>
<comment type="caution">
    <text evidence="1">The sequence shown here is derived from an EMBL/GenBank/DDBJ whole genome shotgun (WGS) entry which is preliminary data.</text>
</comment>